<dbReference type="InterPro" id="IPR002137">
    <property type="entry name" value="Beta-lactam_class-D_AS"/>
</dbReference>
<dbReference type="Gene3D" id="3.90.1310.10">
    <property type="entry name" value="Penicillin-binding protein 2a (Domain 2)"/>
    <property type="match status" value="1"/>
</dbReference>
<evidence type="ECO:0000256" key="6">
    <source>
        <dbReference type="RuleBase" id="RU361140"/>
    </source>
</evidence>
<dbReference type="InterPro" id="IPR001460">
    <property type="entry name" value="PCN-bd_Tpept"/>
</dbReference>
<comment type="caution">
    <text evidence="11">The sequence shown here is derived from an EMBL/GenBank/DDBJ whole genome shotgun (WGS) entry which is preliminary data.</text>
</comment>
<dbReference type="RefSeq" id="WP_173752104.1">
    <property type="nucleotide sequence ID" value="NZ_BAABXP010000003.1"/>
</dbReference>
<dbReference type="InterPro" id="IPR054120">
    <property type="entry name" value="PBPA_dimer"/>
</dbReference>
<keyword evidence="4 6" id="KW-0378">Hydrolase</keyword>
<dbReference type="GO" id="GO:0016757">
    <property type="term" value="F:glycosyltransferase activity"/>
    <property type="evidence" value="ECO:0007669"/>
    <property type="project" value="UniProtKB-KW"/>
</dbReference>
<proteinExistence type="inferred from homology"/>
<evidence type="ECO:0000313" key="12">
    <source>
        <dbReference type="Proteomes" id="UP001549106"/>
    </source>
</evidence>
<evidence type="ECO:0000256" key="8">
    <source>
        <dbReference type="SAM" id="Phobius"/>
    </source>
</evidence>
<protein>
    <recommendedName>
        <fullName evidence="2 6">Beta-lactamase</fullName>
        <ecNumber evidence="2 6">3.5.2.6</ecNumber>
    </recommendedName>
</protein>
<dbReference type="InterPro" id="IPR012338">
    <property type="entry name" value="Beta-lactam/transpept-like"/>
</dbReference>
<keyword evidence="12" id="KW-1185">Reference proteome</keyword>
<dbReference type="SUPFAM" id="SSF56519">
    <property type="entry name" value="Penicillin binding protein dimerisation domain"/>
    <property type="match status" value="1"/>
</dbReference>
<feature type="region of interest" description="Disordered" evidence="7">
    <location>
        <begin position="1"/>
        <end position="24"/>
    </location>
</feature>
<keyword evidence="3" id="KW-0732">Signal</keyword>
<evidence type="ECO:0000259" key="9">
    <source>
        <dbReference type="Pfam" id="PF00905"/>
    </source>
</evidence>
<keyword evidence="5 6" id="KW-0046">Antibiotic resistance</keyword>
<organism evidence="11 12">
    <name type="scientific">Blautia caecimuris</name>
    <dbReference type="NCBI Taxonomy" id="1796615"/>
    <lineage>
        <taxon>Bacteria</taxon>
        <taxon>Bacillati</taxon>
        <taxon>Bacillota</taxon>
        <taxon>Clostridia</taxon>
        <taxon>Lachnospirales</taxon>
        <taxon>Lachnospiraceae</taxon>
        <taxon>Blautia</taxon>
    </lineage>
</organism>
<evidence type="ECO:0000259" key="10">
    <source>
        <dbReference type="Pfam" id="PF21922"/>
    </source>
</evidence>
<keyword evidence="8" id="KW-1133">Transmembrane helix</keyword>
<name>A0ABV2M4C1_9FIRM</name>
<evidence type="ECO:0000256" key="3">
    <source>
        <dbReference type="ARBA" id="ARBA00022729"/>
    </source>
</evidence>
<keyword evidence="8" id="KW-0812">Transmembrane</keyword>
<accession>A0ABV2M4C1</accession>
<comment type="similarity">
    <text evidence="1 6">Belongs to the class-D beta-lactamase family.</text>
</comment>
<evidence type="ECO:0000313" key="11">
    <source>
        <dbReference type="EMBL" id="MET3751308.1"/>
    </source>
</evidence>
<feature type="compositionally biased region" description="Basic and acidic residues" evidence="7">
    <location>
        <begin position="1"/>
        <end position="23"/>
    </location>
</feature>
<keyword evidence="11" id="KW-0808">Transferase</keyword>
<dbReference type="SUPFAM" id="SSF56601">
    <property type="entry name" value="beta-lactamase/transpeptidase-like"/>
    <property type="match status" value="1"/>
</dbReference>
<dbReference type="Pfam" id="PF00905">
    <property type="entry name" value="Transpeptidase"/>
    <property type="match status" value="1"/>
</dbReference>
<feature type="transmembrane region" description="Helical" evidence="8">
    <location>
        <begin position="34"/>
        <end position="54"/>
    </location>
</feature>
<evidence type="ECO:0000256" key="7">
    <source>
        <dbReference type="SAM" id="MobiDB-lite"/>
    </source>
</evidence>
<evidence type="ECO:0000256" key="2">
    <source>
        <dbReference type="ARBA" id="ARBA00012865"/>
    </source>
</evidence>
<dbReference type="PROSITE" id="PS00337">
    <property type="entry name" value="BETA_LACTAMASE_D"/>
    <property type="match status" value="1"/>
</dbReference>
<evidence type="ECO:0000256" key="4">
    <source>
        <dbReference type="ARBA" id="ARBA00022801"/>
    </source>
</evidence>
<dbReference type="Gene3D" id="3.40.710.10">
    <property type="entry name" value="DD-peptidase/beta-lactamase superfamily"/>
    <property type="match status" value="1"/>
</dbReference>
<dbReference type="Pfam" id="PF21922">
    <property type="entry name" value="PBP_dimer_2"/>
    <property type="match status" value="1"/>
</dbReference>
<dbReference type="PANTHER" id="PTHR30627:SF24">
    <property type="entry name" value="PENICILLIN-BINDING PROTEIN 4B"/>
    <property type="match status" value="1"/>
</dbReference>
<dbReference type="PANTHER" id="PTHR30627">
    <property type="entry name" value="PEPTIDOGLYCAN D,D-TRANSPEPTIDASE"/>
    <property type="match status" value="1"/>
</dbReference>
<keyword evidence="8" id="KW-0472">Membrane</keyword>
<dbReference type="Proteomes" id="UP001549106">
    <property type="component" value="Unassembled WGS sequence"/>
</dbReference>
<comment type="catalytic activity">
    <reaction evidence="6">
        <text>a beta-lactam + H2O = a substituted beta-amino acid</text>
        <dbReference type="Rhea" id="RHEA:20401"/>
        <dbReference type="ChEBI" id="CHEBI:15377"/>
        <dbReference type="ChEBI" id="CHEBI:35627"/>
        <dbReference type="ChEBI" id="CHEBI:140347"/>
        <dbReference type="EC" id="3.5.2.6"/>
    </reaction>
</comment>
<sequence length="492" mass="54487">MRDAEKKQRREFEQERKRAEREISKKRRARNREYTFVSWFFVAVFMAMIGYLVYFNVVKSEDFINSPYNTRQDTFSDRVVRGQILSSEGEILARTDVYDDGTEDRIYPYANVFAHVIGYDSNGKSGLESEANFQLLTSHEFFLNQMKNEFLGRKNMGDTVISTLSANLQTTAYNALGDRRGAVVAMEPSTGKILAMVSKPDFDPNSIEENWEWLVSDETNSSLLNRATQGQYPPGSTFKVVTALDYFRKHGSFNGYSYVCEGSITKEDHTIQCYNGTVHGQEDFYSAFASSCNCAFAQMGLDLGGGSLLETSEDLLFNKKLPLASYKKSTFSLNGKSGIPLTMQTSIGQGNTLVSPAHMAMITCAIANNGVLMKPYLIDRVVNNTGDQVDETAPEVYKRLMTKNEAVMLGELMKDVVEYGTASALSGQGYTAAGKTGSAEYDENGSSHSWFIGYSNVDDPDLAVAVIVEGGGTGSEAAVPIASQLFNAYYYN</sequence>
<dbReference type="InterPro" id="IPR050515">
    <property type="entry name" value="Beta-lactam/transpept"/>
</dbReference>
<gene>
    <name evidence="11" type="ORF">ABID24_002567</name>
</gene>
<keyword evidence="11" id="KW-0328">Glycosyltransferase</keyword>
<dbReference type="InterPro" id="IPR036138">
    <property type="entry name" value="PBP_dimer_sf"/>
</dbReference>
<evidence type="ECO:0000256" key="5">
    <source>
        <dbReference type="ARBA" id="ARBA00023251"/>
    </source>
</evidence>
<reference evidence="11 12" key="1">
    <citation type="submission" date="2024-06" db="EMBL/GenBank/DDBJ databases">
        <title>Genomic Encyclopedia of Type Strains, Phase IV (KMG-IV): sequencing the most valuable type-strain genomes for metagenomic binning, comparative biology and taxonomic classification.</title>
        <authorList>
            <person name="Goeker M."/>
        </authorList>
    </citation>
    <scope>NUCLEOTIDE SEQUENCE [LARGE SCALE GENOMIC DNA]</scope>
    <source>
        <strain evidence="11 12">DSM 29492</strain>
    </source>
</reference>
<feature type="domain" description="Penicillin-binding protein transpeptidase" evidence="9">
    <location>
        <begin position="181"/>
        <end position="486"/>
    </location>
</feature>
<evidence type="ECO:0000256" key="1">
    <source>
        <dbReference type="ARBA" id="ARBA00007898"/>
    </source>
</evidence>
<feature type="domain" description="Penicillin binding protein A dimerisation" evidence="10">
    <location>
        <begin position="81"/>
        <end position="160"/>
    </location>
</feature>
<dbReference type="EC" id="3.5.2.6" evidence="2 6"/>
<dbReference type="EMBL" id="JBEPMJ010000020">
    <property type="protein sequence ID" value="MET3751308.1"/>
    <property type="molecule type" value="Genomic_DNA"/>
</dbReference>